<name>A0A061SC14_9CHLO</name>
<gene>
    <name evidence="1" type="ORF">TSPGSL018_7055</name>
</gene>
<accession>A0A061SC14</accession>
<reference evidence="1" key="1">
    <citation type="submission" date="2014-05" db="EMBL/GenBank/DDBJ databases">
        <title>The transcriptome of the halophilic microalga Tetraselmis sp. GSL018 isolated from the Great Salt Lake, Utah.</title>
        <authorList>
            <person name="Jinkerson R.E."/>
            <person name="D'Adamo S."/>
            <person name="Posewitz M.C."/>
        </authorList>
    </citation>
    <scope>NUCLEOTIDE SEQUENCE</scope>
    <source>
        <strain evidence="1">GSL018</strain>
    </source>
</reference>
<dbReference type="EMBL" id="GBEZ01003296">
    <property type="protein sequence ID" value="JAC81833.1"/>
    <property type="molecule type" value="Transcribed_RNA"/>
</dbReference>
<proteinExistence type="predicted"/>
<dbReference type="AlphaFoldDB" id="A0A061SC14"/>
<protein>
    <submittedName>
        <fullName evidence="1">Uncharacterized protein</fullName>
    </submittedName>
</protein>
<evidence type="ECO:0000313" key="1">
    <source>
        <dbReference type="EMBL" id="JAC81833.1"/>
    </source>
</evidence>
<organism evidence="1">
    <name type="scientific">Tetraselmis sp. GSL018</name>
    <dbReference type="NCBI Taxonomy" id="582737"/>
    <lineage>
        <taxon>Eukaryota</taxon>
        <taxon>Viridiplantae</taxon>
        <taxon>Chlorophyta</taxon>
        <taxon>core chlorophytes</taxon>
        <taxon>Chlorodendrophyceae</taxon>
        <taxon>Chlorodendrales</taxon>
        <taxon>Chlorodendraceae</taxon>
        <taxon>Tetraselmis</taxon>
    </lineage>
</organism>
<sequence>MGQWVRAWARCARSSRSCPFASHQNADIGDVKYQETSFESLLGYLLNRKQRCRTSRENRAMQICSGESHSSSTRDVLINICCSACQLSQTIGGTPRVTSKTNSYE</sequence>